<protein>
    <submittedName>
        <fullName evidence="9">TonB-dependent receptor plug domain-containing protein</fullName>
    </submittedName>
</protein>
<proteinExistence type="predicted"/>
<evidence type="ECO:0000256" key="5">
    <source>
        <dbReference type="ARBA" id="ARBA00022729"/>
    </source>
</evidence>
<evidence type="ECO:0000256" key="1">
    <source>
        <dbReference type="ARBA" id="ARBA00004571"/>
    </source>
</evidence>
<dbReference type="RefSeq" id="WP_246163597.1">
    <property type="nucleotide sequence ID" value="NZ_WSQA01000015.1"/>
</dbReference>
<dbReference type="GO" id="GO:0009279">
    <property type="term" value="C:cell outer membrane"/>
    <property type="evidence" value="ECO:0007669"/>
    <property type="project" value="UniProtKB-SubCell"/>
</dbReference>
<dbReference type="PANTHER" id="PTHR30069:SF29">
    <property type="entry name" value="HEMOGLOBIN AND HEMOGLOBIN-HAPTOGLOBIN-BINDING PROTEIN 1-RELATED"/>
    <property type="match status" value="1"/>
</dbReference>
<keyword evidence="4" id="KW-0812">Transmembrane</keyword>
<dbReference type="InterPro" id="IPR037066">
    <property type="entry name" value="Plug_dom_sf"/>
</dbReference>
<organism evidence="9 10">
    <name type="scientific">Sphingobacterium humi</name>
    <dbReference type="NCBI Taxonomy" id="1796905"/>
    <lineage>
        <taxon>Bacteria</taxon>
        <taxon>Pseudomonadati</taxon>
        <taxon>Bacteroidota</taxon>
        <taxon>Sphingobacteriia</taxon>
        <taxon>Sphingobacteriales</taxon>
        <taxon>Sphingobacteriaceae</taxon>
        <taxon>Sphingobacterium</taxon>
    </lineage>
</organism>
<evidence type="ECO:0000256" key="6">
    <source>
        <dbReference type="ARBA" id="ARBA00023136"/>
    </source>
</evidence>
<keyword evidence="9" id="KW-0675">Receptor</keyword>
<dbReference type="InterPro" id="IPR008969">
    <property type="entry name" value="CarboxyPept-like_regulatory"/>
</dbReference>
<dbReference type="GO" id="GO:0015344">
    <property type="term" value="F:siderophore uptake transmembrane transporter activity"/>
    <property type="evidence" value="ECO:0007669"/>
    <property type="project" value="TreeGrafter"/>
</dbReference>
<keyword evidence="10" id="KW-1185">Reference proteome</keyword>
<dbReference type="GO" id="GO:0044718">
    <property type="term" value="P:siderophore transmembrane transport"/>
    <property type="evidence" value="ECO:0007669"/>
    <property type="project" value="TreeGrafter"/>
</dbReference>
<sequence>MTLKIFLLFSYFFLSTIQLSYGQSSVIKGKIVNKQNNALAFATIRINNGQQITTSNEHGEFEVTVLTNQQAIMLSVHYVGMKTVDTVIEPAHFSNFHIYQLQELSLTLQGITIIPTYQKTKNSNSSIFFDKETIEATQAFSLVDVLKQLPGKANQAPSINQMETLTLRGGNNSKSGVNHIFNLNNSLGIAIIMDDVYLNNDANMQSRSASRWGITASMLPGVNYSDSYLGTQAAQKYDATFQGIDLREIPTNNIESIEVIQGIASAKYAEITDGAILINRQAGLTPWAANLQLNGGSMSTTLSKGFSLNDLGALNSSTNYVNSNADPRDKIKSFNRINQSLMWTKHFSSAIKNTLTFDYHYRNDQRRIDPDDDHQELSEFYNKGFSVANRFAISTKKKFLNSLTFNINYSRSKQRSYRQYILNKGITAITFKDTTGIYEGFFSNGSYRAEEEIIGLPIYFGAKIEASNLFKWGLSKHQLSIGLNYNLSNNNGKGILNDPQRPRWLLTGGGNQRAYDYQLLPSAQNWGMFIENSINGLVAQREYQANVGVRADIQNGFLTLQPRINTSLNWSHQWSTTASFGISSKAPTLAHLYPAPRYIDIDLLKIYTGDLKKALYLVYTDKKTLNNDHLKPSMSSQLELGIHYKGSMLTSSIYTYLKRNWNGFETVDEANLFTLPNYNYAVHPVTREISYSKAGTTSKYFNFYGYEIRNGAKSNTMGIDWMLNFNQIRAIKTNFSLLSNVSYFNFKRSQPSREELENNKYILPDKSSISYAVYESEKGNQLQIMSKLNSSTHIPKIGFIVNFSADIFWKDRAVSSKATSPIAYFNSLGLYQRIEDNPLPDAIMKNLNRIASDMITENLPFVYCIVNMSLIKEINKKFRINLNAYNLFNIRPEHYYQTDSGLERTYKYNRRPSFTFGTNIKF</sequence>
<dbReference type="SUPFAM" id="SSF56935">
    <property type="entry name" value="Porins"/>
    <property type="match status" value="1"/>
</dbReference>
<dbReference type="Gene3D" id="2.170.130.10">
    <property type="entry name" value="TonB-dependent receptor, plug domain"/>
    <property type="match status" value="1"/>
</dbReference>
<comment type="subcellular location">
    <subcellularLocation>
        <location evidence="1">Cell outer membrane</location>
        <topology evidence="1">Multi-pass membrane protein</topology>
    </subcellularLocation>
</comment>
<evidence type="ECO:0000256" key="4">
    <source>
        <dbReference type="ARBA" id="ARBA00022692"/>
    </source>
</evidence>
<dbReference type="InterPro" id="IPR039426">
    <property type="entry name" value="TonB-dep_rcpt-like"/>
</dbReference>
<dbReference type="InterPro" id="IPR036942">
    <property type="entry name" value="Beta-barrel_TonB_sf"/>
</dbReference>
<dbReference type="InterPro" id="IPR012910">
    <property type="entry name" value="Plug_dom"/>
</dbReference>
<name>A0A6N8L1S8_9SPHI</name>
<keyword evidence="6" id="KW-0472">Membrane</keyword>
<comment type="caution">
    <text evidence="9">The sequence shown here is derived from an EMBL/GenBank/DDBJ whole genome shotgun (WGS) entry which is preliminary data.</text>
</comment>
<keyword evidence="2" id="KW-0813">Transport</keyword>
<feature type="domain" description="TonB-dependent receptor plug" evidence="8">
    <location>
        <begin position="127"/>
        <end position="269"/>
    </location>
</feature>
<evidence type="ECO:0000313" key="9">
    <source>
        <dbReference type="EMBL" id="MVZ63673.1"/>
    </source>
</evidence>
<keyword evidence="7" id="KW-0998">Cell outer membrane</keyword>
<evidence type="ECO:0000256" key="7">
    <source>
        <dbReference type="ARBA" id="ARBA00023237"/>
    </source>
</evidence>
<dbReference type="PANTHER" id="PTHR30069">
    <property type="entry name" value="TONB-DEPENDENT OUTER MEMBRANE RECEPTOR"/>
    <property type="match status" value="1"/>
</dbReference>
<evidence type="ECO:0000256" key="2">
    <source>
        <dbReference type="ARBA" id="ARBA00022448"/>
    </source>
</evidence>
<evidence type="ECO:0000259" key="8">
    <source>
        <dbReference type="Pfam" id="PF07715"/>
    </source>
</evidence>
<accession>A0A6N8L1S8</accession>
<gene>
    <name evidence="9" type="ORF">GQF63_16720</name>
</gene>
<dbReference type="Pfam" id="PF07715">
    <property type="entry name" value="Plug"/>
    <property type="match status" value="1"/>
</dbReference>
<dbReference type="SUPFAM" id="SSF49464">
    <property type="entry name" value="Carboxypeptidase regulatory domain-like"/>
    <property type="match status" value="1"/>
</dbReference>
<dbReference type="AlphaFoldDB" id="A0A6N8L1S8"/>
<dbReference type="EMBL" id="WSQA01000015">
    <property type="protein sequence ID" value="MVZ63673.1"/>
    <property type="molecule type" value="Genomic_DNA"/>
</dbReference>
<dbReference type="Pfam" id="PF13715">
    <property type="entry name" value="CarbopepD_reg_2"/>
    <property type="match status" value="1"/>
</dbReference>
<dbReference type="Proteomes" id="UP000435036">
    <property type="component" value="Unassembled WGS sequence"/>
</dbReference>
<keyword evidence="5" id="KW-0732">Signal</keyword>
<evidence type="ECO:0000313" key="10">
    <source>
        <dbReference type="Proteomes" id="UP000435036"/>
    </source>
</evidence>
<evidence type="ECO:0000256" key="3">
    <source>
        <dbReference type="ARBA" id="ARBA00022452"/>
    </source>
</evidence>
<reference evidence="9 10" key="1">
    <citation type="submission" date="2019-12" db="EMBL/GenBank/DDBJ databases">
        <authorList>
            <person name="Dong K."/>
        </authorList>
    </citation>
    <scope>NUCLEOTIDE SEQUENCE [LARGE SCALE GENOMIC DNA]</scope>
    <source>
        <strain evidence="9 10">JCM 31225</strain>
    </source>
</reference>
<dbReference type="Gene3D" id="2.40.170.20">
    <property type="entry name" value="TonB-dependent receptor, beta-barrel domain"/>
    <property type="match status" value="1"/>
</dbReference>
<keyword evidence="3" id="KW-1134">Transmembrane beta strand</keyword>